<sequence length="129" mass="14474">MFSKKVLTMVAVVPFLTACMAGKTPTPVKIDINKYDMISIYKNAPDSVEEGEKSGAKFINEGTNPYKILDDTALSCKELGFSKFTKENFDDFVRYHYTKMVKNDVEATCDENIYKNGSNNFSILVDGND</sequence>
<name>A0A1W1BAG6_9ZZZZ</name>
<evidence type="ECO:0000313" key="1">
    <source>
        <dbReference type="EMBL" id="SFV50570.1"/>
    </source>
</evidence>
<reference evidence="1" key="1">
    <citation type="submission" date="2016-10" db="EMBL/GenBank/DDBJ databases">
        <authorList>
            <person name="de Groot N.N."/>
        </authorList>
    </citation>
    <scope>NUCLEOTIDE SEQUENCE</scope>
</reference>
<dbReference type="AlphaFoldDB" id="A0A1W1BAG6"/>
<organism evidence="1">
    <name type="scientific">hydrothermal vent metagenome</name>
    <dbReference type="NCBI Taxonomy" id="652676"/>
    <lineage>
        <taxon>unclassified sequences</taxon>
        <taxon>metagenomes</taxon>
        <taxon>ecological metagenomes</taxon>
    </lineage>
</organism>
<proteinExistence type="predicted"/>
<dbReference type="EMBL" id="FPHB01000011">
    <property type="protein sequence ID" value="SFV50570.1"/>
    <property type="molecule type" value="Genomic_DNA"/>
</dbReference>
<evidence type="ECO:0008006" key="2">
    <source>
        <dbReference type="Google" id="ProtNLM"/>
    </source>
</evidence>
<dbReference type="PROSITE" id="PS51257">
    <property type="entry name" value="PROKAR_LIPOPROTEIN"/>
    <property type="match status" value="1"/>
</dbReference>
<protein>
    <recommendedName>
        <fullName evidence="2">Lipoprotein</fullName>
    </recommendedName>
</protein>
<gene>
    <name evidence="1" type="ORF">MNB_SM-7-1125</name>
</gene>
<accession>A0A1W1BAG6</accession>